<dbReference type="VEuPathDB" id="FungiDB:FUN_024976"/>
<dbReference type="GO" id="GO:0005524">
    <property type="term" value="F:ATP binding"/>
    <property type="evidence" value="ECO:0007669"/>
    <property type="project" value="InterPro"/>
</dbReference>
<proteinExistence type="predicted"/>
<dbReference type="PROSITE" id="PS50011">
    <property type="entry name" value="PROTEIN_KINASE_DOM"/>
    <property type="match status" value="1"/>
</dbReference>
<evidence type="ECO:0000313" key="3">
    <source>
        <dbReference type="Proteomes" id="UP000234323"/>
    </source>
</evidence>
<dbReference type="Proteomes" id="UP000234323">
    <property type="component" value="Unassembled WGS sequence"/>
</dbReference>
<dbReference type="InterPro" id="IPR011009">
    <property type="entry name" value="Kinase-like_dom_sf"/>
</dbReference>
<sequence>MSKETKETELKESNIYIDWLEKSIDDEHINYYNYSEFKSLKLLGSGACGSVSRANWKNSLFALKSFSNDYEMLKVVVNEIKLQKKVHFHENILQLCGITKIETGKY</sequence>
<dbReference type="SUPFAM" id="SSF56112">
    <property type="entry name" value="Protein kinase-like (PK-like)"/>
    <property type="match status" value="1"/>
</dbReference>
<evidence type="ECO:0000313" key="2">
    <source>
        <dbReference type="EMBL" id="PKY54779.1"/>
    </source>
</evidence>
<organism evidence="2 3">
    <name type="scientific">Rhizophagus irregularis</name>
    <dbReference type="NCBI Taxonomy" id="588596"/>
    <lineage>
        <taxon>Eukaryota</taxon>
        <taxon>Fungi</taxon>
        <taxon>Fungi incertae sedis</taxon>
        <taxon>Mucoromycota</taxon>
        <taxon>Glomeromycotina</taxon>
        <taxon>Glomeromycetes</taxon>
        <taxon>Glomerales</taxon>
        <taxon>Glomeraceae</taxon>
        <taxon>Rhizophagus</taxon>
    </lineage>
</organism>
<comment type="caution">
    <text evidence="2">The sequence shown here is derived from an EMBL/GenBank/DDBJ whole genome shotgun (WGS) entry which is preliminary data.</text>
</comment>
<dbReference type="Gene3D" id="3.30.200.20">
    <property type="entry name" value="Phosphorylase Kinase, domain 1"/>
    <property type="match status" value="1"/>
</dbReference>
<reference evidence="2 3" key="1">
    <citation type="submission" date="2015-10" db="EMBL/GenBank/DDBJ databases">
        <title>Genome analyses suggest a sexual origin of heterokaryosis in a supposedly ancient asexual fungus.</title>
        <authorList>
            <person name="Ropars J."/>
            <person name="Sedzielewska K."/>
            <person name="Noel J."/>
            <person name="Charron P."/>
            <person name="Farinelli L."/>
            <person name="Marton T."/>
            <person name="Kruger M."/>
            <person name="Pelin A."/>
            <person name="Brachmann A."/>
            <person name="Corradi N."/>
        </authorList>
    </citation>
    <scope>NUCLEOTIDE SEQUENCE [LARGE SCALE GENOMIC DNA]</scope>
    <source>
        <strain evidence="2 3">A4</strain>
    </source>
</reference>
<keyword evidence="3" id="KW-1185">Reference proteome</keyword>
<dbReference type="GO" id="GO:0004672">
    <property type="term" value="F:protein kinase activity"/>
    <property type="evidence" value="ECO:0007669"/>
    <property type="project" value="InterPro"/>
</dbReference>
<feature type="domain" description="Protein kinase" evidence="1">
    <location>
        <begin position="37"/>
        <end position="106"/>
    </location>
</feature>
<dbReference type="AlphaFoldDB" id="A0A2I1H7C3"/>
<dbReference type="EMBL" id="LLXI01001686">
    <property type="protein sequence ID" value="PKY54779.1"/>
    <property type="molecule type" value="Genomic_DNA"/>
</dbReference>
<dbReference type="InterPro" id="IPR000719">
    <property type="entry name" value="Prot_kinase_dom"/>
</dbReference>
<gene>
    <name evidence="2" type="ORF">RhiirA4_427016</name>
</gene>
<dbReference type="VEuPathDB" id="FungiDB:RhiirA1_523130"/>
<name>A0A2I1H7C3_9GLOM</name>
<accession>A0A2I1H7C3</accession>
<protein>
    <recommendedName>
        <fullName evidence="1">Protein kinase domain-containing protein</fullName>
    </recommendedName>
</protein>
<evidence type="ECO:0000259" key="1">
    <source>
        <dbReference type="PROSITE" id="PS50011"/>
    </source>
</evidence>